<dbReference type="EMBL" id="KN832983">
    <property type="protein sequence ID" value="KIM86115.1"/>
    <property type="molecule type" value="Genomic_DNA"/>
</dbReference>
<accession>A0A0C3FPS6</accession>
<dbReference type="SUPFAM" id="SSF52047">
    <property type="entry name" value="RNI-like"/>
    <property type="match status" value="1"/>
</dbReference>
<sequence length="500" mass="57634">MSQCRVRSPYEITFRTACSEIAILDHSQNDILQRLANVRAWKQQKLLQFTHLVHTNTPISRLPNEILAFIFESMPQHAVAISHVNRHWRQVALRLPFLWKHIHLSLHSDQIVEYLNRSQPLNLAITFDVNDDNFRGEDHPDEGFDEEDPDAVPSKVPNEVMTRLTMLIDNVSRWHSFHVDCTSPETMFTILGYLGGLSAPHLTHVSVQIHKDGYDDFTVDWHVAIFSGSAPLLCTVHLCGITLSHCHFPLAAITELEVNVMDLDFDHMDPKMLAYIPNLRVLDIRGIFPSWIFRMKTPPVSLPKLERLTWGCIASCLFEFFVTPVLRYLCLTSSLPDGIYDDMELQDFSDAITKSSRIPVLPNLEELRYDIKSNYAANCIFDGLPRVSLVQFPHLNSGYSDNWQLCGHFFKNLMDNSSRWPHLKTVVFRGLPDQLFDAVRDFVLARSSEDHRFTIRIECDPVIHYFNDDYRTLALSTEHMVWLQQHANVERVHCETSGSV</sequence>
<dbReference type="OrthoDB" id="2884925at2759"/>
<evidence type="ECO:0000313" key="3">
    <source>
        <dbReference type="Proteomes" id="UP000054166"/>
    </source>
</evidence>
<dbReference type="InParanoid" id="A0A0C3FPS6"/>
<proteinExistence type="predicted"/>
<reference evidence="2 3" key="1">
    <citation type="submission" date="2014-04" db="EMBL/GenBank/DDBJ databases">
        <authorList>
            <consortium name="DOE Joint Genome Institute"/>
            <person name="Kuo A."/>
            <person name="Tarkka M."/>
            <person name="Buscot F."/>
            <person name="Kohler A."/>
            <person name="Nagy L.G."/>
            <person name="Floudas D."/>
            <person name="Copeland A."/>
            <person name="Barry K.W."/>
            <person name="Cichocki N."/>
            <person name="Veneault-Fourrey C."/>
            <person name="LaButti K."/>
            <person name="Lindquist E.A."/>
            <person name="Lipzen A."/>
            <person name="Lundell T."/>
            <person name="Morin E."/>
            <person name="Murat C."/>
            <person name="Sun H."/>
            <person name="Tunlid A."/>
            <person name="Henrissat B."/>
            <person name="Grigoriev I.V."/>
            <person name="Hibbett D.S."/>
            <person name="Martin F."/>
            <person name="Nordberg H.P."/>
            <person name="Cantor M.N."/>
            <person name="Hua S.X."/>
        </authorList>
    </citation>
    <scope>NUCLEOTIDE SEQUENCE [LARGE SCALE GENOMIC DNA]</scope>
    <source>
        <strain evidence="2 3">F 1598</strain>
    </source>
</reference>
<dbReference type="AlphaFoldDB" id="A0A0C3FPS6"/>
<dbReference type="InterPro" id="IPR001810">
    <property type="entry name" value="F-box_dom"/>
</dbReference>
<dbReference type="Proteomes" id="UP000054166">
    <property type="component" value="Unassembled WGS sequence"/>
</dbReference>
<evidence type="ECO:0000313" key="2">
    <source>
        <dbReference type="EMBL" id="KIM86115.1"/>
    </source>
</evidence>
<dbReference type="Pfam" id="PF12937">
    <property type="entry name" value="F-box-like"/>
    <property type="match status" value="1"/>
</dbReference>
<gene>
    <name evidence="2" type="ORF">PILCRDRAFT_5181</name>
</gene>
<dbReference type="Gene3D" id="1.20.1280.50">
    <property type="match status" value="1"/>
</dbReference>
<keyword evidence="3" id="KW-1185">Reference proteome</keyword>
<protein>
    <recommendedName>
        <fullName evidence="1">F-box domain-containing protein</fullName>
    </recommendedName>
</protein>
<name>A0A0C3FPS6_PILCF</name>
<reference evidence="3" key="2">
    <citation type="submission" date="2015-01" db="EMBL/GenBank/DDBJ databases">
        <title>Evolutionary Origins and Diversification of the Mycorrhizal Mutualists.</title>
        <authorList>
            <consortium name="DOE Joint Genome Institute"/>
            <consortium name="Mycorrhizal Genomics Consortium"/>
            <person name="Kohler A."/>
            <person name="Kuo A."/>
            <person name="Nagy L.G."/>
            <person name="Floudas D."/>
            <person name="Copeland A."/>
            <person name="Barry K.W."/>
            <person name="Cichocki N."/>
            <person name="Veneault-Fourrey C."/>
            <person name="LaButti K."/>
            <person name="Lindquist E.A."/>
            <person name="Lipzen A."/>
            <person name="Lundell T."/>
            <person name="Morin E."/>
            <person name="Murat C."/>
            <person name="Riley R."/>
            <person name="Ohm R."/>
            <person name="Sun H."/>
            <person name="Tunlid A."/>
            <person name="Henrissat B."/>
            <person name="Grigoriev I.V."/>
            <person name="Hibbett D.S."/>
            <person name="Martin F."/>
        </authorList>
    </citation>
    <scope>NUCLEOTIDE SEQUENCE [LARGE SCALE GENOMIC DNA]</scope>
    <source>
        <strain evidence="3">F 1598</strain>
    </source>
</reference>
<dbReference type="SUPFAM" id="SSF81383">
    <property type="entry name" value="F-box domain"/>
    <property type="match status" value="1"/>
</dbReference>
<dbReference type="HOGENOM" id="CLU_645758_0_0_1"/>
<feature type="domain" description="F-box" evidence="1">
    <location>
        <begin position="59"/>
        <end position="104"/>
    </location>
</feature>
<dbReference type="InterPro" id="IPR036047">
    <property type="entry name" value="F-box-like_dom_sf"/>
</dbReference>
<evidence type="ECO:0000259" key="1">
    <source>
        <dbReference type="Pfam" id="PF12937"/>
    </source>
</evidence>
<organism evidence="2 3">
    <name type="scientific">Piloderma croceum (strain F 1598)</name>
    <dbReference type="NCBI Taxonomy" id="765440"/>
    <lineage>
        <taxon>Eukaryota</taxon>
        <taxon>Fungi</taxon>
        <taxon>Dikarya</taxon>
        <taxon>Basidiomycota</taxon>
        <taxon>Agaricomycotina</taxon>
        <taxon>Agaricomycetes</taxon>
        <taxon>Agaricomycetidae</taxon>
        <taxon>Atheliales</taxon>
        <taxon>Atheliaceae</taxon>
        <taxon>Piloderma</taxon>
    </lineage>
</organism>